<gene>
    <name evidence="2" type="ORF">SPHINGO391_70019</name>
</gene>
<feature type="compositionally biased region" description="Basic and acidic residues" evidence="1">
    <location>
        <begin position="1"/>
        <end position="16"/>
    </location>
</feature>
<evidence type="ECO:0000313" key="2">
    <source>
        <dbReference type="EMBL" id="VVT32371.1"/>
    </source>
</evidence>
<accession>A0A5E8ATR1</accession>
<name>A0A5E8ATR1_9SPHN</name>
<dbReference type="AlphaFoldDB" id="A0A5E8ATR1"/>
<evidence type="ECO:0000256" key="1">
    <source>
        <dbReference type="SAM" id="MobiDB-lite"/>
    </source>
</evidence>
<organism evidence="2 3">
    <name type="scientific">Sphingomonas aurantiaca</name>
    <dbReference type="NCBI Taxonomy" id="185949"/>
    <lineage>
        <taxon>Bacteria</taxon>
        <taxon>Pseudomonadati</taxon>
        <taxon>Pseudomonadota</taxon>
        <taxon>Alphaproteobacteria</taxon>
        <taxon>Sphingomonadales</taxon>
        <taxon>Sphingomonadaceae</taxon>
        <taxon>Sphingomonas</taxon>
    </lineage>
</organism>
<protein>
    <submittedName>
        <fullName evidence="2">Transposase</fullName>
    </submittedName>
</protein>
<feature type="region of interest" description="Disordered" evidence="1">
    <location>
        <begin position="1"/>
        <end position="22"/>
    </location>
</feature>
<proteinExistence type="predicted"/>
<sequence>MRFDMICEANDIEHRPTKPNHP</sequence>
<evidence type="ECO:0000313" key="3">
    <source>
        <dbReference type="Proteomes" id="UP000326857"/>
    </source>
</evidence>
<dbReference type="Proteomes" id="UP000326857">
    <property type="component" value="Unassembled WGS sequence"/>
</dbReference>
<reference evidence="2 3" key="1">
    <citation type="submission" date="2019-09" db="EMBL/GenBank/DDBJ databases">
        <authorList>
            <person name="Dittami M. S."/>
        </authorList>
    </citation>
    <scope>NUCLEOTIDE SEQUENCE [LARGE SCALE GENOMIC DNA]</scope>
    <source>
        <strain evidence="2">SPHINGO391</strain>
    </source>
</reference>
<dbReference type="EMBL" id="CABVLI010000052">
    <property type="protein sequence ID" value="VVT32371.1"/>
    <property type="molecule type" value="Genomic_DNA"/>
</dbReference>